<keyword evidence="1" id="KW-0472">Membrane</keyword>
<sequence>MINMQKSKILFLAFPFFFFFTLAISVILGLFLLLKTDKTKALASGGPELYSLFASKPRVLGTVSQSIESQQATTEVIKQFMLKYHASSELVEHAETFKQNADKYNLNPWLVVAIGMCEGNLGRATPKFNGEETYNTWGWAASERDLAQRTGMYDLESWEKAIETVTKGLATSLFYRDYATKQVLTLEDIENIMRFYAPPSVLKGGPWSKCVWQYYTELENFNSAF</sequence>
<gene>
    <name evidence="2" type="ORF">COX53_02910</name>
</gene>
<feature type="transmembrane region" description="Helical" evidence="1">
    <location>
        <begin position="9"/>
        <end position="34"/>
    </location>
</feature>
<dbReference type="Proteomes" id="UP000231388">
    <property type="component" value="Unassembled WGS sequence"/>
</dbReference>
<comment type="caution">
    <text evidence="2">The sequence shown here is derived from an EMBL/GenBank/DDBJ whole genome shotgun (WGS) entry which is preliminary data.</text>
</comment>
<dbReference type="AlphaFoldDB" id="A0A2G9XBL5"/>
<keyword evidence="1" id="KW-0812">Transmembrane</keyword>
<evidence type="ECO:0000313" key="2">
    <source>
        <dbReference type="EMBL" id="PIP04354.1"/>
    </source>
</evidence>
<name>A0A2G9XBL5_UNCKA</name>
<protein>
    <recommendedName>
        <fullName evidence="4">Mannosyl-glycoprotein endo-beta-N-acetylglucosamidase-like domain-containing protein</fullName>
    </recommendedName>
</protein>
<evidence type="ECO:0000313" key="3">
    <source>
        <dbReference type="Proteomes" id="UP000231388"/>
    </source>
</evidence>
<reference evidence="2 3" key="1">
    <citation type="submission" date="2017-09" db="EMBL/GenBank/DDBJ databases">
        <title>Depth-based differentiation of microbial function through sediment-hosted aquifers and enrichment of novel symbionts in the deep terrestrial subsurface.</title>
        <authorList>
            <person name="Probst A.J."/>
            <person name="Ladd B."/>
            <person name="Jarett J.K."/>
            <person name="Geller-Mcgrath D.E."/>
            <person name="Sieber C.M."/>
            <person name="Emerson J.B."/>
            <person name="Anantharaman K."/>
            <person name="Thomas B.C."/>
            <person name="Malmstrom R."/>
            <person name="Stieglmeier M."/>
            <person name="Klingl A."/>
            <person name="Woyke T."/>
            <person name="Ryan C.M."/>
            <person name="Banfield J.F."/>
        </authorList>
    </citation>
    <scope>NUCLEOTIDE SEQUENCE [LARGE SCALE GENOMIC DNA]</scope>
    <source>
        <strain evidence="2">CG23_combo_of_CG06-09_8_20_14_all_40_14</strain>
    </source>
</reference>
<proteinExistence type="predicted"/>
<evidence type="ECO:0008006" key="4">
    <source>
        <dbReference type="Google" id="ProtNLM"/>
    </source>
</evidence>
<keyword evidence="1" id="KW-1133">Transmembrane helix</keyword>
<dbReference type="EMBL" id="PCQY01000034">
    <property type="protein sequence ID" value="PIP04354.1"/>
    <property type="molecule type" value="Genomic_DNA"/>
</dbReference>
<organism evidence="2 3">
    <name type="scientific">candidate division WWE3 bacterium CG23_combo_of_CG06-09_8_20_14_all_40_14</name>
    <dbReference type="NCBI Taxonomy" id="1975095"/>
    <lineage>
        <taxon>Bacteria</taxon>
        <taxon>Katanobacteria</taxon>
    </lineage>
</organism>
<evidence type="ECO:0000256" key="1">
    <source>
        <dbReference type="SAM" id="Phobius"/>
    </source>
</evidence>
<accession>A0A2G9XBL5</accession>